<dbReference type="EMBL" id="FNDK01000019">
    <property type="protein sequence ID" value="SDI03425.1"/>
    <property type="molecule type" value="Genomic_DNA"/>
</dbReference>
<name>A0A1G8H9X4_9BACI</name>
<evidence type="ECO:0000256" key="2">
    <source>
        <dbReference type="SAM" id="Phobius"/>
    </source>
</evidence>
<keyword evidence="3" id="KW-0240">DNA-directed RNA polymerase</keyword>
<feature type="transmembrane region" description="Helical" evidence="2">
    <location>
        <begin position="57"/>
        <end position="83"/>
    </location>
</feature>
<keyword evidence="2" id="KW-0812">Transmembrane</keyword>
<dbReference type="InterPro" id="IPR024596">
    <property type="entry name" value="RNApol_su_b/EpuA"/>
</dbReference>
<dbReference type="RefSeq" id="WP_175487513.1">
    <property type="nucleotide sequence ID" value="NZ_FNDK01000019.1"/>
</dbReference>
<organism evidence="3 4">
    <name type="scientific">Alteribacillus persepolensis</name>
    <dbReference type="NCBI Taxonomy" id="568899"/>
    <lineage>
        <taxon>Bacteria</taxon>
        <taxon>Bacillati</taxon>
        <taxon>Bacillota</taxon>
        <taxon>Bacilli</taxon>
        <taxon>Bacillales</taxon>
        <taxon>Bacillaceae</taxon>
        <taxon>Alteribacillus</taxon>
    </lineage>
</organism>
<dbReference type="Pfam" id="PF11772">
    <property type="entry name" value="EpuA"/>
    <property type="match status" value="1"/>
</dbReference>
<reference evidence="3 4" key="1">
    <citation type="submission" date="2016-10" db="EMBL/GenBank/DDBJ databases">
        <authorList>
            <person name="de Groot N.N."/>
        </authorList>
    </citation>
    <scope>NUCLEOTIDE SEQUENCE [LARGE SCALE GENOMIC DNA]</scope>
    <source>
        <strain evidence="3 4">DSM 21632</strain>
    </source>
</reference>
<dbReference type="GO" id="GO:0000428">
    <property type="term" value="C:DNA-directed RNA polymerase complex"/>
    <property type="evidence" value="ECO:0007669"/>
    <property type="project" value="UniProtKB-KW"/>
</dbReference>
<dbReference type="AlphaFoldDB" id="A0A1G8H9X4"/>
<evidence type="ECO:0000313" key="4">
    <source>
        <dbReference type="Proteomes" id="UP000199163"/>
    </source>
</evidence>
<feature type="compositionally biased region" description="Basic and acidic residues" evidence="1">
    <location>
        <begin position="14"/>
        <end position="37"/>
    </location>
</feature>
<keyword evidence="3" id="KW-0804">Transcription</keyword>
<evidence type="ECO:0000313" key="3">
    <source>
        <dbReference type="EMBL" id="SDI03425.1"/>
    </source>
</evidence>
<accession>A0A1G8H9X4</accession>
<sequence length="107" mass="12354">MTRKDDTMNISAMEDYHGEEKDTNEHAKTEKQPEKKQSRLARLLAKRESQNVRLVPIWARLVIVLLLFLFSIIAGLLVGYALIGEGSSFNILKWETWQSMMDFIQGN</sequence>
<evidence type="ECO:0000256" key="1">
    <source>
        <dbReference type="SAM" id="MobiDB-lite"/>
    </source>
</evidence>
<dbReference type="Proteomes" id="UP000199163">
    <property type="component" value="Unassembled WGS sequence"/>
</dbReference>
<gene>
    <name evidence="3" type="ORF">SAMN05192534_11914</name>
</gene>
<keyword evidence="2" id="KW-0472">Membrane</keyword>
<protein>
    <submittedName>
        <fullName evidence="3">DNA-directed RNA polymerase subunit beta</fullName>
    </submittedName>
</protein>
<proteinExistence type="predicted"/>
<keyword evidence="4" id="KW-1185">Reference proteome</keyword>
<dbReference type="STRING" id="568899.SAMN05192534_11914"/>
<feature type="region of interest" description="Disordered" evidence="1">
    <location>
        <begin position="1"/>
        <end position="37"/>
    </location>
</feature>
<keyword evidence="2" id="KW-1133">Transmembrane helix</keyword>